<name>A0A819BJH9_9BILA</name>
<reference evidence="1" key="1">
    <citation type="submission" date="2021-02" db="EMBL/GenBank/DDBJ databases">
        <authorList>
            <person name="Nowell W R."/>
        </authorList>
    </citation>
    <scope>NUCLEOTIDE SEQUENCE</scope>
</reference>
<dbReference type="AlphaFoldDB" id="A0A819BJH9"/>
<sequence>NDRVYVGTHEKADDIGDIHCKMQFSPGVMIWLGV</sequence>
<gene>
    <name evidence="1" type="ORF">OTI717_LOCUS18106</name>
</gene>
<comment type="caution">
    <text evidence="1">The sequence shown here is derived from an EMBL/GenBank/DDBJ whole genome shotgun (WGS) entry which is preliminary data.</text>
</comment>
<protein>
    <submittedName>
        <fullName evidence="1">Uncharacterized protein</fullName>
    </submittedName>
</protein>
<feature type="non-terminal residue" evidence="1">
    <location>
        <position position="1"/>
    </location>
</feature>
<proteinExistence type="predicted"/>
<evidence type="ECO:0000313" key="1">
    <source>
        <dbReference type="EMBL" id="CAF3797949.1"/>
    </source>
</evidence>
<accession>A0A819BJH9</accession>
<organism evidence="1 2">
    <name type="scientific">Rotaria sordida</name>
    <dbReference type="NCBI Taxonomy" id="392033"/>
    <lineage>
        <taxon>Eukaryota</taxon>
        <taxon>Metazoa</taxon>
        <taxon>Spiralia</taxon>
        <taxon>Gnathifera</taxon>
        <taxon>Rotifera</taxon>
        <taxon>Eurotatoria</taxon>
        <taxon>Bdelloidea</taxon>
        <taxon>Philodinida</taxon>
        <taxon>Philodinidae</taxon>
        <taxon>Rotaria</taxon>
    </lineage>
</organism>
<dbReference type="EMBL" id="CAJOAX010002464">
    <property type="protein sequence ID" value="CAF3797949.1"/>
    <property type="molecule type" value="Genomic_DNA"/>
</dbReference>
<dbReference type="Proteomes" id="UP000663823">
    <property type="component" value="Unassembled WGS sequence"/>
</dbReference>
<evidence type="ECO:0000313" key="2">
    <source>
        <dbReference type="Proteomes" id="UP000663823"/>
    </source>
</evidence>